<dbReference type="Pfam" id="PF10576">
    <property type="entry name" value="EndIII_4Fe-2S"/>
    <property type="match status" value="1"/>
</dbReference>
<dbReference type="GO" id="GO:0006284">
    <property type="term" value="P:base-excision repair"/>
    <property type="evidence" value="ECO:0007669"/>
    <property type="project" value="InterPro"/>
</dbReference>
<dbReference type="STRING" id="479434.Sthe_3260"/>
<dbReference type="Gene3D" id="1.10.1670.10">
    <property type="entry name" value="Helix-hairpin-Helix base-excision DNA repair enzymes (C-terminal)"/>
    <property type="match status" value="1"/>
</dbReference>
<evidence type="ECO:0000256" key="8">
    <source>
        <dbReference type="ARBA" id="ARBA00022723"/>
    </source>
</evidence>
<accession>D1CA17</accession>
<dbReference type="PANTHER" id="PTHR42944">
    <property type="entry name" value="ADENINE DNA GLYCOSYLASE"/>
    <property type="match status" value="1"/>
</dbReference>
<dbReference type="Proteomes" id="UP000002027">
    <property type="component" value="Chromosome 2"/>
</dbReference>
<dbReference type="AlphaFoldDB" id="D1CA17"/>
<sequence length="336" mass="37475">MVPMDATTTAATPAAQPSDDEQLADLQQRLLAWYRAHRRDLPWRRTRDPYRVLVSEVMLQQTQVERVIPKYHEFLERFPTIESLAAAPTAEVIRVWSGLGYNRRAVNLQRAAQAVVERHGGVMPRDVDELLALPGIGRYTAGAIACFAYEQDVGFVDTNIRRVLHRLFFGPEVPTPRATAREIQALADRVVPAGEGYDWNQGLMEFGAVHCTARKPLCVVCPLQAHCRAYPAIQTALAEAPATARREEPFTGSSRYYRGRVIEALRELPPGEAIDLAALGPRVRDDFGPEHLAWLREVVAGLERDGLACVAEERAEYDASDPEAGDPARVRVRLPH</sequence>
<evidence type="ECO:0000313" key="17">
    <source>
        <dbReference type="EMBL" id="ACZ40660.1"/>
    </source>
</evidence>
<evidence type="ECO:0000256" key="12">
    <source>
        <dbReference type="ARBA" id="ARBA00023014"/>
    </source>
</evidence>
<dbReference type="Pfam" id="PF00633">
    <property type="entry name" value="HHH"/>
    <property type="match status" value="1"/>
</dbReference>
<dbReference type="GO" id="GO:0006298">
    <property type="term" value="P:mismatch repair"/>
    <property type="evidence" value="ECO:0007669"/>
    <property type="project" value="TreeGrafter"/>
</dbReference>
<evidence type="ECO:0000256" key="1">
    <source>
        <dbReference type="ARBA" id="ARBA00000843"/>
    </source>
</evidence>
<dbReference type="FunCoup" id="D1CA17">
    <property type="interactions" value="492"/>
</dbReference>
<dbReference type="InterPro" id="IPR000445">
    <property type="entry name" value="HhH_motif"/>
</dbReference>
<feature type="region of interest" description="Disordered" evidence="15">
    <location>
        <begin position="1"/>
        <end position="21"/>
    </location>
</feature>
<keyword evidence="8" id="KW-0479">Metal-binding</keyword>
<evidence type="ECO:0000256" key="2">
    <source>
        <dbReference type="ARBA" id="ARBA00001966"/>
    </source>
</evidence>
<dbReference type="Gene3D" id="1.10.340.30">
    <property type="entry name" value="Hypothetical protein, domain 2"/>
    <property type="match status" value="1"/>
</dbReference>
<comment type="catalytic activity">
    <reaction evidence="1">
        <text>Hydrolyzes free adenine bases from 7,8-dihydro-8-oxoguanine:adenine mismatched double-stranded DNA, leaving an apurinic site.</text>
        <dbReference type="EC" id="3.2.2.31"/>
    </reaction>
</comment>
<dbReference type="GO" id="GO:0051539">
    <property type="term" value="F:4 iron, 4 sulfur cluster binding"/>
    <property type="evidence" value="ECO:0007669"/>
    <property type="project" value="UniProtKB-KW"/>
</dbReference>
<evidence type="ECO:0000313" key="18">
    <source>
        <dbReference type="Proteomes" id="UP000002027"/>
    </source>
</evidence>
<dbReference type="PROSITE" id="PS00764">
    <property type="entry name" value="ENDONUCLEASE_III_1"/>
    <property type="match status" value="1"/>
</dbReference>
<evidence type="ECO:0000256" key="6">
    <source>
        <dbReference type="ARBA" id="ARBA00022023"/>
    </source>
</evidence>
<keyword evidence="14" id="KW-0326">Glycosidase</keyword>
<evidence type="ECO:0000256" key="7">
    <source>
        <dbReference type="ARBA" id="ARBA00022485"/>
    </source>
</evidence>
<dbReference type="GO" id="GO:0000701">
    <property type="term" value="F:purine-specific mismatch base pair DNA N-glycosylase activity"/>
    <property type="evidence" value="ECO:0007669"/>
    <property type="project" value="UniProtKB-EC"/>
</dbReference>
<dbReference type="InterPro" id="IPR023170">
    <property type="entry name" value="HhH_base_excis_C"/>
</dbReference>
<keyword evidence="9" id="KW-0227">DNA damage</keyword>
<dbReference type="EC" id="3.2.2.31" evidence="5"/>
<evidence type="ECO:0000259" key="16">
    <source>
        <dbReference type="SMART" id="SM00478"/>
    </source>
</evidence>
<dbReference type="SUPFAM" id="SSF48150">
    <property type="entry name" value="DNA-glycosylase"/>
    <property type="match status" value="1"/>
</dbReference>
<protein>
    <recommendedName>
        <fullName evidence="6">Adenine DNA glycosylase</fullName>
        <ecNumber evidence="5">3.2.2.31</ecNumber>
    </recommendedName>
</protein>
<gene>
    <name evidence="17" type="ordered locus">Sthe_3260</name>
</gene>
<dbReference type="GO" id="GO:0032357">
    <property type="term" value="F:oxidized purine DNA binding"/>
    <property type="evidence" value="ECO:0007669"/>
    <property type="project" value="TreeGrafter"/>
</dbReference>
<evidence type="ECO:0000256" key="15">
    <source>
        <dbReference type="SAM" id="MobiDB-lite"/>
    </source>
</evidence>
<keyword evidence="18" id="KW-1185">Reference proteome</keyword>
<keyword evidence="13" id="KW-0234">DNA repair</keyword>
<keyword evidence="12" id="KW-0411">Iron-sulfur</keyword>
<dbReference type="CDD" id="cd00056">
    <property type="entry name" value="ENDO3c"/>
    <property type="match status" value="1"/>
</dbReference>
<dbReference type="InterPro" id="IPR003265">
    <property type="entry name" value="HhH-GPD_domain"/>
</dbReference>
<dbReference type="GO" id="GO:0046872">
    <property type="term" value="F:metal ion binding"/>
    <property type="evidence" value="ECO:0007669"/>
    <property type="project" value="UniProtKB-KW"/>
</dbReference>
<dbReference type="FunFam" id="1.10.340.30:FF:000003">
    <property type="entry name" value="A/G-specific adenine glycosylase"/>
    <property type="match status" value="1"/>
</dbReference>
<dbReference type="SMART" id="SM00478">
    <property type="entry name" value="ENDO3c"/>
    <property type="match status" value="1"/>
</dbReference>
<dbReference type="InterPro" id="IPR003651">
    <property type="entry name" value="Endonuclease3_FeS-loop_motif"/>
</dbReference>
<dbReference type="InterPro" id="IPR011257">
    <property type="entry name" value="DNA_glycosylase"/>
</dbReference>
<dbReference type="SMART" id="SM00525">
    <property type="entry name" value="FES"/>
    <property type="match status" value="1"/>
</dbReference>
<dbReference type="KEGG" id="sti:Sthe_3260"/>
<evidence type="ECO:0000256" key="9">
    <source>
        <dbReference type="ARBA" id="ARBA00022763"/>
    </source>
</evidence>
<evidence type="ECO:0000256" key="13">
    <source>
        <dbReference type="ARBA" id="ARBA00023204"/>
    </source>
</evidence>
<comment type="similarity">
    <text evidence="4">Belongs to the Nth/MutY family.</text>
</comment>
<keyword evidence="7" id="KW-0004">4Fe-4S</keyword>
<proteinExistence type="inferred from homology"/>
<dbReference type="eggNOG" id="COG1194">
    <property type="taxonomic scope" value="Bacteria"/>
</dbReference>
<evidence type="ECO:0000256" key="10">
    <source>
        <dbReference type="ARBA" id="ARBA00022801"/>
    </source>
</evidence>
<name>D1CA17_SPHTD</name>
<reference evidence="17 18" key="2">
    <citation type="journal article" date="2010" name="Stand. Genomic Sci.">
        <title>Complete genome sequence of Desulfohalobium retbaense type strain (HR(100)).</title>
        <authorList>
            <person name="Spring S."/>
            <person name="Nolan M."/>
            <person name="Lapidus A."/>
            <person name="Glavina Del Rio T."/>
            <person name="Copeland A."/>
            <person name="Tice H."/>
            <person name="Cheng J.F."/>
            <person name="Lucas S."/>
            <person name="Land M."/>
            <person name="Chen F."/>
            <person name="Bruce D."/>
            <person name="Goodwin L."/>
            <person name="Pitluck S."/>
            <person name="Ivanova N."/>
            <person name="Mavromatis K."/>
            <person name="Mikhailova N."/>
            <person name="Pati A."/>
            <person name="Chen A."/>
            <person name="Palaniappan K."/>
            <person name="Hauser L."/>
            <person name="Chang Y.J."/>
            <person name="Jeffries C.D."/>
            <person name="Munk C."/>
            <person name="Kiss H."/>
            <person name="Chain P."/>
            <person name="Han C."/>
            <person name="Brettin T."/>
            <person name="Detter J.C."/>
            <person name="Schuler E."/>
            <person name="Goker M."/>
            <person name="Rohde M."/>
            <person name="Bristow J."/>
            <person name="Eisen J.A."/>
            <person name="Markowitz V."/>
            <person name="Hugenholtz P."/>
            <person name="Kyrpides N.C."/>
            <person name="Klenk H.P."/>
        </authorList>
    </citation>
    <scope>NUCLEOTIDE SEQUENCE [LARGE SCALE GENOMIC DNA]</scope>
    <source>
        <strain evidence="18">ATCC 49802 / DSM 20745 / S 6022</strain>
    </source>
</reference>
<dbReference type="Pfam" id="PF00730">
    <property type="entry name" value="HhH-GPD"/>
    <property type="match status" value="1"/>
</dbReference>
<dbReference type="InterPro" id="IPR044298">
    <property type="entry name" value="MIG/MutY"/>
</dbReference>
<reference evidence="18" key="1">
    <citation type="submission" date="2009-11" db="EMBL/GenBank/DDBJ databases">
        <title>The complete chromosome 2 of Sphaerobacter thermophilus DSM 20745.</title>
        <authorList>
            <person name="Lucas S."/>
            <person name="Copeland A."/>
            <person name="Lapidus A."/>
            <person name="Glavina del Rio T."/>
            <person name="Dalin E."/>
            <person name="Tice H."/>
            <person name="Bruce D."/>
            <person name="Goodwin L."/>
            <person name="Pitluck S."/>
            <person name="Kyrpides N."/>
            <person name="Mavromatis K."/>
            <person name="Ivanova N."/>
            <person name="Mikhailova N."/>
            <person name="LaButti K.M."/>
            <person name="Clum A."/>
            <person name="Sun H.I."/>
            <person name="Brettin T."/>
            <person name="Detter J.C."/>
            <person name="Han C."/>
            <person name="Larimer F."/>
            <person name="Land M."/>
            <person name="Hauser L."/>
            <person name="Markowitz V."/>
            <person name="Cheng J.F."/>
            <person name="Hugenholtz P."/>
            <person name="Woyke T."/>
            <person name="Wu D."/>
            <person name="Steenblock K."/>
            <person name="Schneider S."/>
            <person name="Pukall R."/>
            <person name="Goeker M."/>
            <person name="Klenk H.P."/>
            <person name="Eisen J.A."/>
        </authorList>
    </citation>
    <scope>NUCLEOTIDE SEQUENCE [LARGE SCALE GENOMIC DNA]</scope>
    <source>
        <strain evidence="18">ATCC 49802 / DSM 20745 / S 6022</strain>
    </source>
</reference>
<evidence type="ECO:0000256" key="3">
    <source>
        <dbReference type="ARBA" id="ARBA00002933"/>
    </source>
</evidence>
<dbReference type="InParanoid" id="D1CA17"/>
<feature type="compositionally biased region" description="Low complexity" evidence="15">
    <location>
        <begin position="1"/>
        <end position="15"/>
    </location>
</feature>
<dbReference type="HOGENOM" id="CLU_012862_2_0_0"/>
<dbReference type="InterPro" id="IPR004035">
    <property type="entry name" value="Endouclease-III_FeS-bd_BS"/>
</dbReference>
<dbReference type="PANTHER" id="PTHR42944:SF1">
    <property type="entry name" value="ADENINE DNA GLYCOSYLASE"/>
    <property type="match status" value="1"/>
</dbReference>
<evidence type="ECO:0000256" key="5">
    <source>
        <dbReference type="ARBA" id="ARBA00012045"/>
    </source>
</evidence>
<keyword evidence="11" id="KW-0408">Iron</keyword>
<comment type="function">
    <text evidence="3">Adenine glycosylase active on G-A mispairs. MutY also corrects error-prone DNA synthesis past GO lesions which are due to the oxidatively damaged form of guanine: 7,8-dihydro-8-oxoguanine (8-oxo-dGTP).</text>
</comment>
<comment type="cofactor">
    <cofactor evidence="2">
        <name>[4Fe-4S] cluster</name>
        <dbReference type="ChEBI" id="CHEBI:49883"/>
    </cofactor>
</comment>
<dbReference type="GO" id="GO:0034039">
    <property type="term" value="F:8-oxo-7,8-dihydroguanine DNA N-glycosylase activity"/>
    <property type="evidence" value="ECO:0007669"/>
    <property type="project" value="TreeGrafter"/>
</dbReference>
<organism evidence="17 18">
    <name type="scientific">Sphaerobacter thermophilus (strain ATCC 49802 / DSM 20745 / KCCM 41009 / NCIMB 13125 / S 6022)</name>
    <dbReference type="NCBI Taxonomy" id="479434"/>
    <lineage>
        <taxon>Bacteria</taxon>
        <taxon>Pseudomonadati</taxon>
        <taxon>Thermomicrobiota</taxon>
        <taxon>Thermomicrobia</taxon>
        <taxon>Sphaerobacterales</taxon>
        <taxon>Sphaerobacterineae</taxon>
        <taxon>Sphaerobacteraceae</taxon>
        <taxon>Sphaerobacter</taxon>
    </lineage>
</organism>
<feature type="domain" description="HhH-GPD" evidence="16">
    <location>
        <begin position="58"/>
        <end position="209"/>
    </location>
</feature>
<dbReference type="RefSeq" id="WP_012873695.1">
    <property type="nucleotide sequence ID" value="NC_013524.1"/>
</dbReference>
<keyword evidence="10" id="KW-0378">Hydrolase</keyword>
<evidence type="ECO:0000256" key="4">
    <source>
        <dbReference type="ARBA" id="ARBA00008343"/>
    </source>
</evidence>
<dbReference type="GO" id="GO:0035485">
    <property type="term" value="F:adenine/guanine mispair binding"/>
    <property type="evidence" value="ECO:0007669"/>
    <property type="project" value="TreeGrafter"/>
</dbReference>
<evidence type="ECO:0000256" key="14">
    <source>
        <dbReference type="ARBA" id="ARBA00023295"/>
    </source>
</evidence>
<evidence type="ECO:0000256" key="11">
    <source>
        <dbReference type="ARBA" id="ARBA00023004"/>
    </source>
</evidence>
<dbReference type="EMBL" id="CP001824">
    <property type="protein sequence ID" value="ACZ40660.1"/>
    <property type="molecule type" value="Genomic_DNA"/>
</dbReference>